<accession>A0A2I1HGE5</accession>
<comment type="caution">
    <text evidence="2">The sequence shown here is derived from an EMBL/GenBank/DDBJ whole genome shotgun (WGS) entry which is preliminary data.</text>
</comment>
<dbReference type="VEuPathDB" id="FungiDB:RhiirA1_448217"/>
<evidence type="ECO:0000256" key="1">
    <source>
        <dbReference type="SAM" id="Phobius"/>
    </source>
</evidence>
<protein>
    <submittedName>
        <fullName evidence="2">Uncharacterized protein</fullName>
    </submittedName>
</protein>
<dbReference type="InterPro" id="IPR032675">
    <property type="entry name" value="LRR_dom_sf"/>
</dbReference>
<dbReference type="VEuPathDB" id="FungiDB:RhiirFUN_014644"/>
<reference evidence="2 3" key="1">
    <citation type="submission" date="2015-10" db="EMBL/GenBank/DDBJ databases">
        <title>Genome analyses suggest a sexual origin of heterokaryosis in a supposedly ancient asexual fungus.</title>
        <authorList>
            <person name="Ropars J."/>
            <person name="Sedzielewska K."/>
            <person name="Noel J."/>
            <person name="Charron P."/>
            <person name="Farinelli L."/>
            <person name="Marton T."/>
            <person name="Kruger M."/>
            <person name="Pelin A."/>
            <person name="Brachmann A."/>
            <person name="Corradi N."/>
        </authorList>
    </citation>
    <scope>NUCLEOTIDE SEQUENCE [LARGE SCALE GENOMIC DNA]</scope>
    <source>
        <strain evidence="2 3">A4</strain>
    </source>
</reference>
<proteinExistence type="predicted"/>
<organism evidence="2 3">
    <name type="scientific">Rhizophagus irregularis</name>
    <dbReference type="NCBI Taxonomy" id="588596"/>
    <lineage>
        <taxon>Eukaryota</taxon>
        <taxon>Fungi</taxon>
        <taxon>Fungi incertae sedis</taxon>
        <taxon>Mucoromycota</taxon>
        <taxon>Glomeromycotina</taxon>
        <taxon>Glomeromycetes</taxon>
        <taxon>Glomerales</taxon>
        <taxon>Glomeraceae</taxon>
        <taxon>Rhizophagus</taxon>
    </lineage>
</organism>
<keyword evidence="1" id="KW-1133">Transmembrane helix</keyword>
<sequence>MRDDPQINDIDNLNLSMKKLPNTVISLILLGGIPCNTSLSFITNFKDLQELKIEYLHAEGFIGFEDLQHIIFPKLQILNFVYAFPKSELLMKFLKNNGNSLKEIYLFEKYINNIDNSINLAIAKFCPVLRKLSTAIKNNKLETLKIILDSCQYLESIKVCCGSLFLYEKEVLDTIMEYSKNIHEIILDYYEYLKVEILPEELESFFLNWKNLIPQRSLSLVVVDSFSGLYEDVRKRKIIKKYIKLGVIKEFKVKDLSDEDLYAPHRFKSAY</sequence>
<gene>
    <name evidence="2" type="ORF">RhiirA4_479428</name>
</gene>
<keyword evidence="1" id="KW-0472">Membrane</keyword>
<keyword evidence="1" id="KW-0812">Transmembrane</keyword>
<dbReference type="Gene3D" id="3.80.10.10">
    <property type="entry name" value="Ribonuclease Inhibitor"/>
    <property type="match status" value="1"/>
</dbReference>
<evidence type="ECO:0000313" key="2">
    <source>
        <dbReference type="EMBL" id="PKY57957.1"/>
    </source>
</evidence>
<keyword evidence="3" id="KW-1185">Reference proteome</keyword>
<dbReference type="EMBL" id="LLXI01002777">
    <property type="protein sequence ID" value="PKY57957.1"/>
    <property type="molecule type" value="Genomic_DNA"/>
</dbReference>
<feature type="transmembrane region" description="Helical" evidence="1">
    <location>
        <begin position="20"/>
        <end position="42"/>
    </location>
</feature>
<dbReference type="Proteomes" id="UP000234323">
    <property type="component" value="Unassembled WGS sequence"/>
</dbReference>
<name>A0A2I1HGE5_9GLOM</name>
<dbReference type="AlphaFoldDB" id="A0A2I1HGE5"/>
<evidence type="ECO:0000313" key="3">
    <source>
        <dbReference type="Proteomes" id="UP000234323"/>
    </source>
</evidence>